<feature type="region of interest" description="Disordered" evidence="1">
    <location>
        <begin position="136"/>
        <end position="158"/>
    </location>
</feature>
<feature type="domain" description="YoaR-like putative peptidoglycan binding" evidence="3">
    <location>
        <begin position="110"/>
        <end position="223"/>
    </location>
</feature>
<dbReference type="Pfam" id="PF04294">
    <property type="entry name" value="VanW"/>
    <property type="match status" value="1"/>
</dbReference>
<feature type="region of interest" description="Disordered" evidence="1">
    <location>
        <begin position="428"/>
        <end position="497"/>
    </location>
</feature>
<dbReference type="EMBL" id="CP046161">
    <property type="protein sequence ID" value="QKO30072.1"/>
    <property type="molecule type" value="Genomic_DNA"/>
</dbReference>
<dbReference type="Proteomes" id="UP000509623">
    <property type="component" value="Chromosome"/>
</dbReference>
<feature type="transmembrane region" description="Helical" evidence="2">
    <location>
        <begin position="21"/>
        <end position="41"/>
    </location>
</feature>
<dbReference type="PANTHER" id="PTHR35788">
    <property type="entry name" value="EXPORTED PROTEIN-RELATED"/>
    <property type="match status" value="1"/>
</dbReference>
<organism evidence="4 5">
    <name type="scientific">Caproicibacterium lactatifermentans</name>
    <dbReference type="NCBI Taxonomy" id="2666138"/>
    <lineage>
        <taxon>Bacteria</taxon>
        <taxon>Bacillati</taxon>
        <taxon>Bacillota</taxon>
        <taxon>Clostridia</taxon>
        <taxon>Eubacteriales</taxon>
        <taxon>Oscillospiraceae</taxon>
        <taxon>Caproicibacterium</taxon>
    </lineage>
</organism>
<name>A0ABX6PV55_9FIRM</name>
<keyword evidence="2" id="KW-1133">Transmembrane helix</keyword>
<evidence type="ECO:0000313" key="4">
    <source>
        <dbReference type="EMBL" id="QKO30072.1"/>
    </source>
</evidence>
<gene>
    <name evidence="4" type="ORF">GKP14_03025</name>
</gene>
<feature type="compositionally biased region" description="Low complexity" evidence="1">
    <location>
        <begin position="136"/>
        <end position="148"/>
    </location>
</feature>
<dbReference type="InterPro" id="IPR052913">
    <property type="entry name" value="Glycopeptide_resist_protein"/>
</dbReference>
<keyword evidence="2" id="KW-0472">Membrane</keyword>
<accession>A0ABX6PV55</accession>
<keyword evidence="2" id="KW-0812">Transmembrane</keyword>
<protein>
    <recommendedName>
        <fullName evidence="3">YoaR-like putative peptidoglycan binding domain-containing protein</fullName>
    </recommendedName>
</protein>
<keyword evidence="5" id="KW-1185">Reference proteome</keyword>
<reference evidence="5" key="1">
    <citation type="submission" date="2019-11" db="EMBL/GenBank/DDBJ databases">
        <authorList>
            <person name="Ren C."/>
            <person name="Wang H."/>
            <person name="Xu Y."/>
        </authorList>
    </citation>
    <scope>NUCLEOTIDE SEQUENCE [LARGE SCALE GENOMIC DNA]</scope>
    <source>
        <strain evidence="5">JNU-WLY1368</strain>
    </source>
</reference>
<evidence type="ECO:0000259" key="3">
    <source>
        <dbReference type="Pfam" id="PF12229"/>
    </source>
</evidence>
<dbReference type="InterPro" id="IPR022029">
    <property type="entry name" value="YoaR-like_PG-bd"/>
</dbReference>
<feature type="compositionally biased region" description="Polar residues" evidence="1">
    <location>
        <begin position="428"/>
        <end position="447"/>
    </location>
</feature>
<proteinExistence type="predicted"/>
<evidence type="ECO:0000256" key="2">
    <source>
        <dbReference type="SAM" id="Phobius"/>
    </source>
</evidence>
<dbReference type="Pfam" id="PF12229">
    <property type="entry name" value="PG_binding_4"/>
    <property type="match status" value="1"/>
</dbReference>
<feature type="compositionally biased region" description="Low complexity" evidence="1">
    <location>
        <begin position="448"/>
        <end position="497"/>
    </location>
</feature>
<dbReference type="InterPro" id="IPR007391">
    <property type="entry name" value="Vancomycin_resist_VanW"/>
</dbReference>
<dbReference type="PANTHER" id="PTHR35788:SF1">
    <property type="entry name" value="EXPORTED PROTEIN"/>
    <property type="match status" value="1"/>
</dbReference>
<sequence>MEASPMYRYSEDPQSKQKNKKVVLAVVLVAAAAAAAIFILGKTTFRHTVQPTASTSGNTSSTQPVFGSVTVEGISLKGMTMAQGRSAVLEQMEKKDTARTYTLTHGEKSYTLSGKDLHISYNTNAVLQRAMQAGTASSTTSSASSASSDTEYRLTPTVDQTSLQAKLEDLTKSVNHSAKEPTIRSFDGSGFSFTEGTPGVKVSNSALLKKVLDVIPTSDSATISIPTETVDCTRTIDDLRQHIVKLGSFTTISRNTENGTYNMSKALRAVNGTVVPANGTFSYLGTIGEAGQSQGYKLATALENGQAVQSYGGGICQGSTTIYGAAMRSNCGIVERSPHSSPSSYVPIGQDATVSFPGLDFRFSNPTDYPMYIQSGADGRTMYCTIYGYKSSTWDTIEVSSKLTRGTVETGRYATCTRTFYKNGSAVRTESMPSSYYPPHTTTQTAGSSSSSKKATSSKASSTASSTLSSKPSSASSKTASSSSSSKKPSSSSKAPR</sequence>
<evidence type="ECO:0000313" key="5">
    <source>
        <dbReference type="Proteomes" id="UP000509623"/>
    </source>
</evidence>
<evidence type="ECO:0000256" key="1">
    <source>
        <dbReference type="SAM" id="MobiDB-lite"/>
    </source>
</evidence>